<name>A0A372M460_9ACTN</name>
<keyword evidence="1" id="KW-0812">Transmembrane</keyword>
<keyword evidence="1" id="KW-1133">Transmembrane helix</keyword>
<dbReference type="AlphaFoldDB" id="A0A372M460"/>
<dbReference type="OrthoDB" id="5194370at2"/>
<evidence type="ECO:0000313" key="3">
    <source>
        <dbReference type="Proteomes" id="UP000263094"/>
    </source>
</evidence>
<keyword evidence="1" id="KW-0472">Membrane</keyword>
<dbReference type="Proteomes" id="UP000263094">
    <property type="component" value="Unassembled WGS sequence"/>
</dbReference>
<reference evidence="2 3" key="1">
    <citation type="submission" date="2018-08" db="EMBL/GenBank/DDBJ databases">
        <title>Isolation, diversity and antifungal activity of Actinobacteria from wheat.</title>
        <authorList>
            <person name="Han C."/>
        </authorList>
    </citation>
    <scope>NUCLEOTIDE SEQUENCE [LARGE SCALE GENOMIC DNA]</scope>
    <source>
        <strain evidence="2 3">NEAU-YY421</strain>
    </source>
</reference>
<evidence type="ECO:0000313" key="2">
    <source>
        <dbReference type="EMBL" id="RFU85253.1"/>
    </source>
</evidence>
<evidence type="ECO:0000256" key="1">
    <source>
        <dbReference type="SAM" id="Phobius"/>
    </source>
</evidence>
<dbReference type="EMBL" id="QUAK01000099">
    <property type="protein sequence ID" value="RFU85253.1"/>
    <property type="molecule type" value="Genomic_DNA"/>
</dbReference>
<feature type="transmembrane region" description="Helical" evidence="1">
    <location>
        <begin position="467"/>
        <end position="488"/>
    </location>
</feature>
<sequence>MEITDPTPAERRVLEAFPRGDRLDFRTGPGDDPALGADWGPERTVRARLLRSLLLDGRRLDGEVAALRIAGARIVGPLELQGATIDCTVSFLACHFDRPPLLFGAQVRRWYLGQCVLPALHAGTLRTEGDLVLSDARIRGQVRLAGARIGGALFLKRARIGPVPPPSGDEPDLGSALQLNQIAVERDLVADGLRVQGETRLTGGAVTGTLRLNDAVLDHRGGTALEATTLTTGADLHAMRLTALGRVNLRGVQIPGQLNLAHARLANPGGVALRAGSITVGELWLREAERIQGSLTLRRAQLDLLHIAPETWPDQVRLDGLSYHSLDPHEPADRRLPVLERDTDGYVPYAYEQLTAAYRSIGDDAGARVVQLAKQRRHRGTLPWYGRLWGHLQDATVGYGFRPTRAAAWLLSLLLAGSLAYGLHPPEPYKTGEAPEFNAPFYALDLLLPIIDFGQERAYAPAGVLQWLSYGLIAAGWVLATTIAAGVTRAVSRQ</sequence>
<proteinExistence type="predicted"/>
<gene>
    <name evidence="2" type="ORF">DY218_18325</name>
</gene>
<comment type="caution">
    <text evidence="2">The sequence shown here is derived from an EMBL/GenBank/DDBJ whole genome shotgun (WGS) entry which is preliminary data.</text>
</comment>
<organism evidence="2 3">
    <name type="scientific">Streptomyces triticagri</name>
    <dbReference type="NCBI Taxonomy" id="2293568"/>
    <lineage>
        <taxon>Bacteria</taxon>
        <taxon>Bacillati</taxon>
        <taxon>Actinomycetota</taxon>
        <taxon>Actinomycetes</taxon>
        <taxon>Kitasatosporales</taxon>
        <taxon>Streptomycetaceae</taxon>
        <taxon>Streptomyces</taxon>
    </lineage>
</organism>
<protein>
    <submittedName>
        <fullName evidence="2">Membrane-associated oxidoreductase</fullName>
    </submittedName>
</protein>
<keyword evidence="3" id="KW-1185">Reference proteome</keyword>
<dbReference type="RefSeq" id="WP_128557132.1">
    <property type="nucleotide sequence ID" value="NZ_QUAK01000099.1"/>
</dbReference>
<accession>A0A372M460</accession>